<dbReference type="AlphaFoldDB" id="A0A9D9END1"/>
<accession>A0A9D9END1</accession>
<sequence>MEMSFSELSDLLKAVVLSPEVIGTTVVLLLFLNLVFYTVSYRKRAGGKKKRRKGISRAPSASGGSASIPDHDGEGYGSVSAGGDGSIL</sequence>
<evidence type="ECO:0000256" key="1">
    <source>
        <dbReference type="SAM" id="MobiDB-lite"/>
    </source>
</evidence>
<proteinExistence type="predicted"/>
<comment type="caution">
    <text evidence="3">The sequence shown here is derived from an EMBL/GenBank/DDBJ whole genome shotgun (WGS) entry which is preliminary data.</text>
</comment>
<keyword evidence="2" id="KW-0812">Transmembrane</keyword>
<evidence type="ECO:0000313" key="4">
    <source>
        <dbReference type="Proteomes" id="UP000823616"/>
    </source>
</evidence>
<evidence type="ECO:0000313" key="3">
    <source>
        <dbReference type="EMBL" id="MBO8450337.1"/>
    </source>
</evidence>
<reference evidence="3" key="2">
    <citation type="journal article" date="2021" name="PeerJ">
        <title>Extensive microbial diversity within the chicken gut microbiome revealed by metagenomics and culture.</title>
        <authorList>
            <person name="Gilroy R."/>
            <person name="Ravi A."/>
            <person name="Getino M."/>
            <person name="Pursley I."/>
            <person name="Horton D.L."/>
            <person name="Alikhan N.F."/>
            <person name="Baker D."/>
            <person name="Gharbi K."/>
            <person name="Hall N."/>
            <person name="Watson M."/>
            <person name="Adriaenssens E.M."/>
            <person name="Foster-Nyarko E."/>
            <person name="Jarju S."/>
            <person name="Secka A."/>
            <person name="Antonio M."/>
            <person name="Oren A."/>
            <person name="Chaudhuri R.R."/>
            <person name="La Ragione R."/>
            <person name="Hildebrand F."/>
            <person name="Pallen M.J."/>
        </authorList>
    </citation>
    <scope>NUCLEOTIDE SEQUENCE</scope>
    <source>
        <strain evidence="3">B3-4054</strain>
    </source>
</reference>
<feature type="region of interest" description="Disordered" evidence="1">
    <location>
        <begin position="43"/>
        <end position="88"/>
    </location>
</feature>
<dbReference type="EMBL" id="JADIMS010000071">
    <property type="protein sequence ID" value="MBO8450337.1"/>
    <property type="molecule type" value="Genomic_DNA"/>
</dbReference>
<keyword evidence="2" id="KW-1133">Transmembrane helix</keyword>
<keyword evidence="2" id="KW-0472">Membrane</keyword>
<gene>
    <name evidence="3" type="ORF">IAA96_04445</name>
</gene>
<feature type="transmembrane region" description="Helical" evidence="2">
    <location>
        <begin position="20"/>
        <end position="41"/>
    </location>
</feature>
<evidence type="ECO:0000256" key="2">
    <source>
        <dbReference type="SAM" id="Phobius"/>
    </source>
</evidence>
<reference evidence="3" key="1">
    <citation type="submission" date="2020-10" db="EMBL/GenBank/DDBJ databases">
        <authorList>
            <person name="Gilroy R."/>
        </authorList>
    </citation>
    <scope>NUCLEOTIDE SEQUENCE</scope>
    <source>
        <strain evidence="3">B3-4054</strain>
    </source>
</reference>
<name>A0A9D9END1_9SPIR</name>
<protein>
    <submittedName>
        <fullName evidence="3">Uncharacterized protein</fullName>
    </submittedName>
</protein>
<feature type="compositionally biased region" description="Low complexity" evidence="1">
    <location>
        <begin position="56"/>
        <end position="68"/>
    </location>
</feature>
<organism evidence="3 4">
    <name type="scientific">Candidatus Avitreponema avistercoris</name>
    <dbReference type="NCBI Taxonomy" id="2840705"/>
    <lineage>
        <taxon>Bacteria</taxon>
        <taxon>Pseudomonadati</taxon>
        <taxon>Spirochaetota</taxon>
        <taxon>Spirochaetia</taxon>
        <taxon>Spirochaetales</taxon>
        <taxon>Candidatus Avitreponema</taxon>
    </lineage>
</organism>
<feature type="compositionally biased region" description="Basic residues" evidence="1">
    <location>
        <begin position="43"/>
        <end position="55"/>
    </location>
</feature>
<dbReference type="Proteomes" id="UP000823616">
    <property type="component" value="Unassembled WGS sequence"/>
</dbReference>